<feature type="chain" id="PRO_5022704138" description="Leucine-binding protein domain-containing protein" evidence="3">
    <location>
        <begin position="24"/>
        <end position="432"/>
    </location>
</feature>
<evidence type="ECO:0000313" key="6">
    <source>
        <dbReference type="Proteomes" id="UP000379480"/>
    </source>
</evidence>
<proteinExistence type="inferred from homology"/>
<accession>A0A5E7DV85</accession>
<dbReference type="PANTHER" id="PTHR47235">
    <property type="entry name" value="BLR6548 PROTEIN"/>
    <property type="match status" value="1"/>
</dbReference>
<evidence type="ECO:0000256" key="2">
    <source>
        <dbReference type="ARBA" id="ARBA00022729"/>
    </source>
</evidence>
<dbReference type="InterPro" id="IPR028081">
    <property type="entry name" value="Leu-bd"/>
</dbReference>
<protein>
    <recommendedName>
        <fullName evidence="4">Leucine-binding protein domain-containing protein</fullName>
    </recommendedName>
</protein>
<dbReference type="SUPFAM" id="SSF53822">
    <property type="entry name" value="Periplasmic binding protein-like I"/>
    <property type="match status" value="1"/>
</dbReference>
<comment type="similarity">
    <text evidence="1">Belongs to the leucine-binding protein family.</text>
</comment>
<gene>
    <name evidence="5" type="ORF">PS723_03425</name>
</gene>
<organism evidence="5 6">
    <name type="scientific">Pseudomonas fluorescens</name>
    <dbReference type="NCBI Taxonomy" id="294"/>
    <lineage>
        <taxon>Bacteria</taxon>
        <taxon>Pseudomonadati</taxon>
        <taxon>Pseudomonadota</taxon>
        <taxon>Gammaproteobacteria</taxon>
        <taxon>Pseudomonadales</taxon>
        <taxon>Pseudomonadaceae</taxon>
        <taxon>Pseudomonas</taxon>
    </lineage>
</organism>
<reference evidence="5 6" key="1">
    <citation type="submission" date="2019-09" db="EMBL/GenBank/DDBJ databases">
        <authorList>
            <person name="Chandra G."/>
            <person name="Truman W A."/>
        </authorList>
    </citation>
    <scope>NUCLEOTIDE SEQUENCE [LARGE SCALE GENOMIC DNA]</scope>
    <source>
        <strain evidence="5">PS723</strain>
    </source>
</reference>
<dbReference type="Gene3D" id="3.40.50.2300">
    <property type="match status" value="2"/>
</dbReference>
<sequence precursor="true">MWLDTRRCLILLMCLCLCLSAVAVELTPRALVRAVTEGLDPAMPRFVLSSADQISLAAYKRQEDDHDPGLENDRLRLGTLLPSSGPLARAGHTVAAVLRDSIERINQAGGIHGRQLQLSILDPGPDLASAEQALRKLIDEEQVFALVAPLAPALAPRLPALLEAAGVPVVGPQTLLEASSAPSRQIFEPLPGLREQFNALANYASDSLALASSPTLIVTPGDGSLELQARTLQQYLKAQGWQDVRRQVYSVDARAGLIGTAGDVSSVFYMGSAEHFSELAGRLHSAGLTPYLFASSAQVAGDIQQLPGAFSRRLFLAYPFIPSDWSAPGRSALTRLRLRQGLDGQHAVMQVSAYCSVALLAEALKRAGRDVSRETLIESLESLHDFDTGLTPRVSFGPGKRMGLSGAHIVTVDLGLLQFYPVAPYIPLETTP</sequence>
<name>A0A5E7DV85_PSEFL</name>
<keyword evidence="2 3" id="KW-0732">Signal</keyword>
<dbReference type="PANTHER" id="PTHR47235:SF1">
    <property type="entry name" value="BLR6548 PROTEIN"/>
    <property type="match status" value="1"/>
</dbReference>
<evidence type="ECO:0000259" key="4">
    <source>
        <dbReference type="Pfam" id="PF13458"/>
    </source>
</evidence>
<dbReference type="Pfam" id="PF13458">
    <property type="entry name" value="Peripla_BP_6"/>
    <property type="match status" value="1"/>
</dbReference>
<dbReference type="Proteomes" id="UP000379480">
    <property type="component" value="Unassembled WGS sequence"/>
</dbReference>
<dbReference type="AlphaFoldDB" id="A0A5E7DV85"/>
<feature type="signal peptide" evidence="3">
    <location>
        <begin position="1"/>
        <end position="23"/>
    </location>
</feature>
<dbReference type="InterPro" id="IPR028082">
    <property type="entry name" value="Peripla_BP_I"/>
</dbReference>
<evidence type="ECO:0000313" key="5">
    <source>
        <dbReference type="EMBL" id="VVO11082.1"/>
    </source>
</evidence>
<dbReference type="EMBL" id="CABVHY010000016">
    <property type="protein sequence ID" value="VVO11082.1"/>
    <property type="molecule type" value="Genomic_DNA"/>
</dbReference>
<evidence type="ECO:0000256" key="1">
    <source>
        <dbReference type="ARBA" id="ARBA00010062"/>
    </source>
</evidence>
<feature type="domain" description="Leucine-binding protein" evidence="4">
    <location>
        <begin position="76"/>
        <end position="402"/>
    </location>
</feature>
<evidence type="ECO:0000256" key="3">
    <source>
        <dbReference type="SAM" id="SignalP"/>
    </source>
</evidence>